<keyword evidence="3" id="KW-1133">Transmembrane helix</keyword>
<organism evidence="5 6">
    <name type="scientific">Basidiobolus ranarum</name>
    <dbReference type="NCBI Taxonomy" id="34480"/>
    <lineage>
        <taxon>Eukaryota</taxon>
        <taxon>Fungi</taxon>
        <taxon>Fungi incertae sedis</taxon>
        <taxon>Zoopagomycota</taxon>
        <taxon>Entomophthoromycotina</taxon>
        <taxon>Basidiobolomycetes</taxon>
        <taxon>Basidiobolales</taxon>
        <taxon>Basidiobolaceae</taxon>
        <taxon>Basidiobolus</taxon>
    </lineage>
</organism>
<dbReference type="Proteomes" id="UP001479436">
    <property type="component" value="Unassembled WGS sequence"/>
</dbReference>
<comment type="caution">
    <text evidence="5">The sequence shown here is derived from an EMBL/GenBank/DDBJ whole genome shotgun (WGS) entry which is preliminary data.</text>
</comment>
<dbReference type="EMBL" id="JASJQH010000308">
    <property type="protein sequence ID" value="KAK9765162.1"/>
    <property type="molecule type" value="Genomic_DNA"/>
</dbReference>
<feature type="compositionally biased region" description="Polar residues" evidence="2">
    <location>
        <begin position="216"/>
        <end position="235"/>
    </location>
</feature>
<sequence>MSAYTSDLKPSTCPAAGPNWLASSNIPPTPSKKMCSEMAASLKCVYSPGSNTVTGTQIEGFYSFLCGKISCAAIADTTDGVYGEFAGCSADQRLSYIFNEYYKKNGEKAEYCKFNGLGAVVTPTYHGVISEPENTNNSTTSTNESTDNSPTSTLTSAGKSSSITTKGTSISTRASVSHGGHSTASIPMSSTVTSHVTEAPMSSTVIRHVTEVPMSSTVPSHVAEGNNTTSRSGTDSGHKDITSTLKSEVHSITIMSAFSLFVTLSAACYIYF</sequence>
<evidence type="ECO:0000313" key="5">
    <source>
        <dbReference type="EMBL" id="KAK9765162.1"/>
    </source>
</evidence>
<feature type="compositionally biased region" description="Low complexity" evidence="2">
    <location>
        <begin position="130"/>
        <end position="172"/>
    </location>
</feature>
<reference evidence="5 6" key="1">
    <citation type="submission" date="2023-04" db="EMBL/GenBank/DDBJ databases">
        <title>Genome of Basidiobolus ranarum AG-B5.</title>
        <authorList>
            <person name="Stajich J.E."/>
            <person name="Carter-House D."/>
            <person name="Gryganskyi A."/>
        </authorList>
    </citation>
    <scope>NUCLEOTIDE SEQUENCE [LARGE SCALE GENOMIC DNA]</scope>
    <source>
        <strain evidence="5 6">AG-B5</strain>
    </source>
</reference>
<keyword evidence="1" id="KW-0732">Signal</keyword>
<keyword evidence="3" id="KW-0472">Membrane</keyword>
<evidence type="ECO:0000259" key="4">
    <source>
        <dbReference type="SMART" id="SM00768"/>
    </source>
</evidence>
<evidence type="ECO:0000256" key="2">
    <source>
        <dbReference type="SAM" id="MobiDB-lite"/>
    </source>
</evidence>
<proteinExistence type="predicted"/>
<evidence type="ECO:0000256" key="3">
    <source>
        <dbReference type="SAM" id="Phobius"/>
    </source>
</evidence>
<feature type="region of interest" description="Disordered" evidence="2">
    <location>
        <begin position="216"/>
        <end position="239"/>
    </location>
</feature>
<feature type="domain" description="X8" evidence="4">
    <location>
        <begin position="42"/>
        <end position="129"/>
    </location>
</feature>
<name>A0ABR2WUG5_9FUNG</name>
<dbReference type="InterPro" id="IPR012946">
    <property type="entry name" value="X8"/>
</dbReference>
<keyword evidence="3" id="KW-0812">Transmembrane</keyword>
<protein>
    <submittedName>
        <fullName evidence="5">1,3-beta-glucanosyltransferase</fullName>
    </submittedName>
</protein>
<evidence type="ECO:0000313" key="6">
    <source>
        <dbReference type="Proteomes" id="UP001479436"/>
    </source>
</evidence>
<dbReference type="Gene3D" id="1.20.58.1040">
    <property type="match status" value="1"/>
</dbReference>
<gene>
    <name evidence="5" type="primary">PHR2</name>
    <name evidence="5" type="ORF">K7432_006739</name>
</gene>
<dbReference type="Pfam" id="PF07983">
    <property type="entry name" value="X8"/>
    <property type="match status" value="1"/>
</dbReference>
<feature type="transmembrane region" description="Helical" evidence="3">
    <location>
        <begin position="252"/>
        <end position="271"/>
    </location>
</feature>
<feature type="compositionally biased region" description="Polar residues" evidence="2">
    <location>
        <begin position="180"/>
        <end position="198"/>
    </location>
</feature>
<accession>A0ABR2WUG5</accession>
<keyword evidence="6" id="KW-1185">Reference proteome</keyword>
<evidence type="ECO:0000256" key="1">
    <source>
        <dbReference type="ARBA" id="ARBA00022729"/>
    </source>
</evidence>
<dbReference type="SMART" id="SM00768">
    <property type="entry name" value="X8"/>
    <property type="match status" value="1"/>
</dbReference>
<feature type="region of interest" description="Disordered" evidence="2">
    <location>
        <begin position="128"/>
        <end position="198"/>
    </location>
</feature>